<reference evidence="1" key="2">
    <citation type="submission" date="2020-05" db="UniProtKB">
        <authorList>
            <consortium name="EnsemblMetazoa"/>
        </authorList>
    </citation>
    <scope>IDENTIFICATION</scope>
    <source>
        <strain evidence="1">IAEA</strain>
    </source>
</reference>
<proteinExistence type="predicted"/>
<dbReference type="Proteomes" id="UP000092460">
    <property type="component" value="Unassembled WGS sequence"/>
</dbReference>
<keyword evidence="2" id="KW-1185">Reference proteome</keyword>
<dbReference type="AlphaFoldDB" id="A0A1B0BBI7"/>
<protein>
    <submittedName>
        <fullName evidence="1">Uncharacterized protein</fullName>
    </submittedName>
</protein>
<dbReference type="EnsemblMetazoa" id="GPPI024863-RA">
    <property type="protein sequence ID" value="GPPI024863-PA"/>
    <property type="gene ID" value="GPPI024863"/>
</dbReference>
<dbReference type="VEuPathDB" id="VectorBase:GPPI024863"/>
<organism evidence="1 2">
    <name type="scientific">Glossina palpalis gambiensis</name>
    <dbReference type="NCBI Taxonomy" id="67801"/>
    <lineage>
        <taxon>Eukaryota</taxon>
        <taxon>Metazoa</taxon>
        <taxon>Ecdysozoa</taxon>
        <taxon>Arthropoda</taxon>
        <taxon>Hexapoda</taxon>
        <taxon>Insecta</taxon>
        <taxon>Pterygota</taxon>
        <taxon>Neoptera</taxon>
        <taxon>Endopterygota</taxon>
        <taxon>Diptera</taxon>
        <taxon>Brachycera</taxon>
        <taxon>Muscomorpha</taxon>
        <taxon>Hippoboscoidea</taxon>
        <taxon>Glossinidae</taxon>
        <taxon>Glossina</taxon>
    </lineage>
</organism>
<dbReference type="EMBL" id="JXJN01011460">
    <property type="status" value="NOT_ANNOTATED_CDS"/>
    <property type="molecule type" value="Genomic_DNA"/>
</dbReference>
<name>A0A1B0BBI7_9MUSC</name>
<sequence>MKIHNNITLNPNGASGGRLDTANVTEASTFPAFEIPCKLDREVIVPDLTSLSLLPSNFKYSKLDSNPANAFTSTLEMKQSLNSSRTKRCILRKASLATICKEPIAIIVARADDEYVLQAQLHIIFQPITAIS</sequence>
<evidence type="ECO:0000313" key="2">
    <source>
        <dbReference type="Proteomes" id="UP000092460"/>
    </source>
</evidence>
<accession>A0A1B0BBI7</accession>
<evidence type="ECO:0000313" key="1">
    <source>
        <dbReference type="EnsemblMetazoa" id="GPPI024863-PA"/>
    </source>
</evidence>
<reference evidence="2" key="1">
    <citation type="submission" date="2015-01" db="EMBL/GenBank/DDBJ databases">
        <authorList>
            <person name="Aksoy S."/>
            <person name="Warren W."/>
            <person name="Wilson R.K."/>
        </authorList>
    </citation>
    <scope>NUCLEOTIDE SEQUENCE [LARGE SCALE GENOMIC DNA]</scope>
    <source>
        <strain evidence="2">IAEA</strain>
    </source>
</reference>